<name>A0A6V8K6L5_9ACTN</name>
<comment type="caution">
    <text evidence="2">The sequence shown here is derived from an EMBL/GenBank/DDBJ whole genome shotgun (WGS) entry which is preliminary data.</text>
</comment>
<dbReference type="Gene3D" id="3.60.60.10">
    <property type="entry name" value="Penicillin V Acylase, Chain A"/>
    <property type="match status" value="1"/>
</dbReference>
<dbReference type="AlphaFoldDB" id="A0A6V8K6L5"/>
<evidence type="ECO:0000313" key="2">
    <source>
        <dbReference type="EMBL" id="GFJ80843.1"/>
    </source>
</evidence>
<dbReference type="PANTHER" id="PTHR34180">
    <property type="entry name" value="PEPTIDASE C45"/>
    <property type="match status" value="1"/>
</dbReference>
<feature type="domain" description="Peptidase C45 hydrolase" evidence="1">
    <location>
        <begin position="144"/>
        <end position="349"/>
    </location>
</feature>
<keyword evidence="3" id="KW-1185">Reference proteome</keyword>
<organism evidence="2 3">
    <name type="scientific">Phytohabitans houttuyneae</name>
    <dbReference type="NCBI Taxonomy" id="1076126"/>
    <lineage>
        <taxon>Bacteria</taxon>
        <taxon>Bacillati</taxon>
        <taxon>Actinomycetota</taxon>
        <taxon>Actinomycetes</taxon>
        <taxon>Micromonosporales</taxon>
        <taxon>Micromonosporaceae</taxon>
    </lineage>
</organism>
<dbReference type="NCBIfam" id="NF040521">
    <property type="entry name" value="C45_proenzyme"/>
    <property type="match status" value="1"/>
</dbReference>
<dbReference type="InterPro" id="IPR047794">
    <property type="entry name" value="C45_proenzyme-like"/>
</dbReference>
<dbReference type="InterPro" id="IPR047801">
    <property type="entry name" value="Peptidase_C45"/>
</dbReference>
<protein>
    <submittedName>
        <fullName evidence="2">Acyl-CoA--6-aminopenicillanic acid acyl-transferase</fullName>
    </submittedName>
</protein>
<evidence type="ECO:0000259" key="1">
    <source>
        <dbReference type="Pfam" id="PF03417"/>
    </source>
</evidence>
<dbReference type="InterPro" id="IPR005079">
    <property type="entry name" value="Peptidase_C45_hydrolase"/>
</dbReference>
<proteinExistence type="predicted"/>
<dbReference type="Pfam" id="PF03417">
    <property type="entry name" value="AAT"/>
    <property type="match status" value="1"/>
</dbReference>
<reference evidence="2 3" key="1">
    <citation type="submission" date="2020-03" db="EMBL/GenBank/DDBJ databases">
        <title>Whole genome shotgun sequence of Phytohabitans houttuyneae NBRC 108639.</title>
        <authorList>
            <person name="Komaki H."/>
            <person name="Tamura T."/>
        </authorList>
    </citation>
    <scope>NUCLEOTIDE SEQUENCE [LARGE SCALE GENOMIC DNA]</scope>
    <source>
        <strain evidence="2 3">NBRC 108639</strain>
    </source>
</reference>
<accession>A0A6V8K6L5</accession>
<sequence length="381" mass="41831">MYLSDNLTAWHSAERTSVTSSHSFPHYRVSGPPRERGRAYGAVARREIESSMVGYARVFDHYQGWSWPEVQRRARGFLPVIADFSPAIADELAGIAEGANLQIEDVLALNTRSELMFGSGSAIEPLECTAFCLTPEATRTRTYIAGQNWDWISHARQTSVVLEVRRDDGPDFVTVVEAGLLAKVGFNSAGVGLCTNTLISSHSEGKTAVPYHVLLRSVLDSDSGKHAADRIAETDRAISANYLVFDRSGFCTDIETTPVAGGYRRLSPTGGVLTHANHFLTAELTERDVYLARKKHTVDRLRAIDGQLRGRREHTIETLKAALADHTYEPNSVCQHPNANMPEAERTCTVAGIIIDVEEAALHVAPGNPCTTPWSNYHIGM</sequence>
<dbReference type="Gene3D" id="1.10.10.2120">
    <property type="match status" value="1"/>
</dbReference>
<dbReference type="Proteomes" id="UP000482800">
    <property type="component" value="Unassembled WGS sequence"/>
</dbReference>
<gene>
    <name evidence="2" type="ORF">Phou_050230</name>
</gene>
<dbReference type="PANTHER" id="PTHR34180:SF1">
    <property type="entry name" value="BETA-ALANYL-DOPAMINE_CARCININE HYDROLASE"/>
    <property type="match status" value="1"/>
</dbReference>
<dbReference type="GO" id="GO:0016740">
    <property type="term" value="F:transferase activity"/>
    <property type="evidence" value="ECO:0007669"/>
    <property type="project" value="UniProtKB-KW"/>
</dbReference>
<evidence type="ECO:0000313" key="3">
    <source>
        <dbReference type="Proteomes" id="UP000482800"/>
    </source>
</evidence>
<keyword evidence="2" id="KW-0808">Transferase</keyword>
<reference evidence="2 3" key="2">
    <citation type="submission" date="2020-03" db="EMBL/GenBank/DDBJ databases">
        <authorList>
            <person name="Ichikawa N."/>
            <person name="Kimura A."/>
            <person name="Kitahashi Y."/>
            <person name="Uohara A."/>
        </authorList>
    </citation>
    <scope>NUCLEOTIDE SEQUENCE [LARGE SCALE GENOMIC DNA]</scope>
    <source>
        <strain evidence="2 3">NBRC 108639</strain>
    </source>
</reference>
<dbReference type="EMBL" id="BLPF01000002">
    <property type="protein sequence ID" value="GFJ80843.1"/>
    <property type="molecule type" value="Genomic_DNA"/>
</dbReference>